<dbReference type="InterPro" id="IPR036770">
    <property type="entry name" value="Ankyrin_rpt-contain_sf"/>
</dbReference>
<feature type="chain" id="PRO_5008771783" evidence="5">
    <location>
        <begin position="19"/>
        <end position="675"/>
    </location>
</feature>
<dbReference type="AlphaFoldDB" id="L1JUF3"/>
<dbReference type="EMBL" id="JH992974">
    <property type="protein sequence ID" value="EKX51939.1"/>
    <property type="molecule type" value="Genomic_DNA"/>
</dbReference>
<dbReference type="SUPFAM" id="SSF48403">
    <property type="entry name" value="Ankyrin repeat"/>
    <property type="match status" value="1"/>
</dbReference>
<dbReference type="OrthoDB" id="341259at2759"/>
<evidence type="ECO:0000256" key="2">
    <source>
        <dbReference type="ARBA" id="ARBA00023043"/>
    </source>
</evidence>
<sequence length="675" mass="75901">MSPVLLLLLLLLIEVVPGERKSAMTSSAKIASERSPFSRLIMQLRGGRRSDHLPRSFKRALRRHTKSRLMEEKKKRGKGLDALIERLNATNKLPPPETEEVEAPRTWWWKPLMEDDPPDLSVLLDNDPPPPSQRPLGPDGKPVCANYDHLAKKMRNVEPVQEELWAACGCYAFDDPVDRTYSRIDIPEIVRCLKEGADVNMGHPLDRNNTPLHYLCRNGSVEAIETVIAHGANVSAINNGLMQWTPLHAAAYMGMVEAVQVLVKHGANVTCVDDDDQRLTANLNSASYGGHADVCKVLVELGCPVDIRFPEFSWSALHIAASRGFPDVCVTLMEVGAECSAIFKSKMREESIYDLECLETTIEGKKVLLVVSGQFAGNVYSHVSDPGKEVQEESQYLGRLRIEDHTIDPSIPEEQGCQQVDDDEEMPEPPDWAYHTDGTPWEYTMSLMEEIKVEGEKYLLEAGTAAVYQYRKPHRFLGLLRKDKTIDFGARMPGWGDTPFNVQEPMMPGRPSFVIGKLNGSIDAARQYNKKLHEGPWKVKSEDAALRLNHRTTQKMHEYGIFKLNVDGISSYPPECEEGQPCPSLEPSSRKKSSKKSSTDLMELDESDEVRKPRKIKGLGPKTPPAKSFEDQLADAMWEIRSKELQRSVRYEAVGEDVVGIRQDKHPLWRKTACK</sequence>
<dbReference type="EnsemblProtists" id="EKX51939">
    <property type="protein sequence ID" value="EKX51939"/>
    <property type="gene ID" value="GUITHDRAFT_134255"/>
</dbReference>
<feature type="repeat" description="ANK" evidence="3">
    <location>
        <begin position="207"/>
        <end position="239"/>
    </location>
</feature>
<dbReference type="Gene3D" id="1.25.40.20">
    <property type="entry name" value="Ankyrin repeat-containing domain"/>
    <property type="match status" value="2"/>
</dbReference>
<protein>
    <submittedName>
        <fullName evidence="6 7">Uncharacterized protein</fullName>
    </submittedName>
</protein>
<dbReference type="Pfam" id="PF13637">
    <property type="entry name" value="Ank_4"/>
    <property type="match status" value="1"/>
</dbReference>
<dbReference type="PANTHER" id="PTHR24171:SF9">
    <property type="entry name" value="ANKYRIN REPEAT DOMAIN-CONTAINING PROTEIN 39"/>
    <property type="match status" value="1"/>
</dbReference>
<keyword evidence="2 3" id="KW-0040">ANK repeat</keyword>
<keyword evidence="1" id="KW-0677">Repeat</keyword>
<feature type="region of interest" description="Disordered" evidence="4">
    <location>
        <begin position="575"/>
        <end position="629"/>
    </location>
</feature>
<dbReference type="STRING" id="905079.L1JUF3"/>
<dbReference type="GeneID" id="17308445"/>
<dbReference type="RefSeq" id="XP_005838919.1">
    <property type="nucleotide sequence ID" value="XM_005838862.1"/>
</dbReference>
<evidence type="ECO:0000256" key="3">
    <source>
        <dbReference type="PROSITE-ProRule" id="PRU00023"/>
    </source>
</evidence>
<gene>
    <name evidence="6" type="ORF">GUITHDRAFT_134255</name>
</gene>
<reference evidence="6 8" key="1">
    <citation type="journal article" date="2012" name="Nature">
        <title>Algal genomes reveal evolutionary mosaicism and the fate of nucleomorphs.</title>
        <authorList>
            <consortium name="DOE Joint Genome Institute"/>
            <person name="Curtis B.A."/>
            <person name="Tanifuji G."/>
            <person name="Burki F."/>
            <person name="Gruber A."/>
            <person name="Irimia M."/>
            <person name="Maruyama S."/>
            <person name="Arias M.C."/>
            <person name="Ball S.G."/>
            <person name="Gile G.H."/>
            <person name="Hirakawa Y."/>
            <person name="Hopkins J.F."/>
            <person name="Kuo A."/>
            <person name="Rensing S.A."/>
            <person name="Schmutz J."/>
            <person name="Symeonidi A."/>
            <person name="Elias M."/>
            <person name="Eveleigh R.J."/>
            <person name="Herman E.K."/>
            <person name="Klute M.J."/>
            <person name="Nakayama T."/>
            <person name="Obornik M."/>
            <person name="Reyes-Prieto A."/>
            <person name="Armbrust E.V."/>
            <person name="Aves S.J."/>
            <person name="Beiko R.G."/>
            <person name="Coutinho P."/>
            <person name="Dacks J.B."/>
            <person name="Durnford D.G."/>
            <person name="Fast N.M."/>
            <person name="Green B.R."/>
            <person name="Grisdale C.J."/>
            <person name="Hempel F."/>
            <person name="Henrissat B."/>
            <person name="Hoppner M.P."/>
            <person name="Ishida K."/>
            <person name="Kim E."/>
            <person name="Koreny L."/>
            <person name="Kroth P.G."/>
            <person name="Liu Y."/>
            <person name="Malik S.B."/>
            <person name="Maier U.G."/>
            <person name="McRose D."/>
            <person name="Mock T."/>
            <person name="Neilson J.A."/>
            <person name="Onodera N.T."/>
            <person name="Poole A.M."/>
            <person name="Pritham E.J."/>
            <person name="Richards T.A."/>
            <person name="Rocap G."/>
            <person name="Roy S.W."/>
            <person name="Sarai C."/>
            <person name="Schaack S."/>
            <person name="Shirato S."/>
            <person name="Slamovits C.H."/>
            <person name="Spencer D.F."/>
            <person name="Suzuki S."/>
            <person name="Worden A.Z."/>
            <person name="Zauner S."/>
            <person name="Barry K."/>
            <person name="Bell C."/>
            <person name="Bharti A.K."/>
            <person name="Crow J.A."/>
            <person name="Grimwood J."/>
            <person name="Kramer R."/>
            <person name="Lindquist E."/>
            <person name="Lucas S."/>
            <person name="Salamov A."/>
            <person name="McFadden G.I."/>
            <person name="Lane C.E."/>
            <person name="Keeling P.J."/>
            <person name="Gray M.W."/>
            <person name="Grigoriev I.V."/>
            <person name="Archibald J.M."/>
        </authorList>
    </citation>
    <scope>NUCLEOTIDE SEQUENCE</scope>
    <source>
        <strain evidence="6 8">CCMP2712</strain>
    </source>
</reference>
<feature type="signal peptide" evidence="5">
    <location>
        <begin position="1"/>
        <end position="18"/>
    </location>
</feature>
<dbReference type="PANTHER" id="PTHR24171">
    <property type="entry name" value="ANKYRIN REPEAT DOMAIN-CONTAINING PROTEIN 39-RELATED"/>
    <property type="match status" value="1"/>
</dbReference>
<evidence type="ECO:0000256" key="5">
    <source>
        <dbReference type="SAM" id="SignalP"/>
    </source>
</evidence>
<dbReference type="HOGENOM" id="CLU_407390_0_0_1"/>
<proteinExistence type="predicted"/>
<dbReference type="PROSITE" id="PS50297">
    <property type="entry name" value="ANK_REP_REGION"/>
    <property type="match status" value="2"/>
</dbReference>
<evidence type="ECO:0000313" key="6">
    <source>
        <dbReference type="EMBL" id="EKX51939.1"/>
    </source>
</evidence>
<dbReference type="KEGG" id="gtt:GUITHDRAFT_134255"/>
<reference evidence="8" key="2">
    <citation type="submission" date="2012-11" db="EMBL/GenBank/DDBJ databases">
        <authorList>
            <person name="Kuo A."/>
            <person name="Curtis B.A."/>
            <person name="Tanifuji G."/>
            <person name="Burki F."/>
            <person name="Gruber A."/>
            <person name="Irimia M."/>
            <person name="Maruyama S."/>
            <person name="Arias M.C."/>
            <person name="Ball S.G."/>
            <person name="Gile G.H."/>
            <person name="Hirakawa Y."/>
            <person name="Hopkins J.F."/>
            <person name="Rensing S.A."/>
            <person name="Schmutz J."/>
            <person name="Symeonidi A."/>
            <person name="Elias M."/>
            <person name="Eveleigh R.J."/>
            <person name="Herman E.K."/>
            <person name="Klute M.J."/>
            <person name="Nakayama T."/>
            <person name="Obornik M."/>
            <person name="Reyes-Prieto A."/>
            <person name="Armbrust E.V."/>
            <person name="Aves S.J."/>
            <person name="Beiko R.G."/>
            <person name="Coutinho P."/>
            <person name="Dacks J.B."/>
            <person name="Durnford D.G."/>
            <person name="Fast N.M."/>
            <person name="Green B.R."/>
            <person name="Grisdale C."/>
            <person name="Hempe F."/>
            <person name="Henrissat B."/>
            <person name="Hoppner M.P."/>
            <person name="Ishida K.-I."/>
            <person name="Kim E."/>
            <person name="Koreny L."/>
            <person name="Kroth P.G."/>
            <person name="Liu Y."/>
            <person name="Malik S.-B."/>
            <person name="Maier U.G."/>
            <person name="McRose D."/>
            <person name="Mock T."/>
            <person name="Neilson J.A."/>
            <person name="Onodera N.T."/>
            <person name="Poole A.M."/>
            <person name="Pritham E.J."/>
            <person name="Richards T.A."/>
            <person name="Rocap G."/>
            <person name="Roy S.W."/>
            <person name="Sarai C."/>
            <person name="Schaack S."/>
            <person name="Shirato S."/>
            <person name="Slamovits C.H."/>
            <person name="Spencer D.F."/>
            <person name="Suzuki S."/>
            <person name="Worden A.Z."/>
            <person name="Zauner S."/>
            <person name="Barry K."/>
            <person name="Bell C."/>
            <person name="Bharti A.K."/>
            <person name="Crow J.A."/>
            <person name="Grimwood J."/>
            <person name="Kramer R."/>
            <person name="Lindquist E."/>
            <person name="Lucas S."/>
            <person name="Salamov A."/>
            <person name="McFadden G.I."/>
            <person name="Lane C.E."/>
            <person name="Keeling P.J."/>
            <person name="Gray M.W."/>
            <person name="Grigoriev I.V."/>
            <person name="Archibald J.M."/>
        </authorList>
    </citation>
    <scope>NUCLEOTIDE SEQUENCE</scope>
    <source>
        <strain evidence="8">CCMP2712</strain>
    </source>
</reference>
<evidence type="ECO:0000313" key="8">
    <source>
        <dbReference type="Proteomes" id="UP000011087"/>
    </source>
</evidence>
<evidence type="ECO:0000256" key="1">
    <source>
        <dbReference type="ARBA" id="ARBA00022737"/>
    </source>
</evidence>
<dbReference type="SMART" id="SM00248">
    <property type="entry name" value="ANK"/>
    <property type="match status" value="4"/>
</dbReference>
<dbReference type="InterPro" id="IPR002110">
    <property type="entry name" value="Ankyrin_rpt"/>
</dbReference>
<evidence type="ECO:0000256" key="4">
    <source>
        <dbReference type="SAM" id="MobiDB-lite"/>
    </source>
</evidence>
<dbReference type="Pfam" id="PF12796">
    <property type="entry name" value="Ank_2"/>
    <property type="match status" value="1"/>
</dbReference>
<organism evidence="6">
    <name type="scientific">Guillardia theta (strain CCMP2712)</name>
    <name type="common">Cryptophyte</name>
    <dbReference type="NCBI Taxonomy" id="905079"/>
    <lineage>
        <taxon>Eukaryota</taxon>
        <taxon>Cryptophyceae</taxon>
        <taxon>Pyrenomonadales</taxon>
        <taxon>Geminigeraceae</taxon>
        <taxon>Guillardia</taxon>
    </lineage>
</organism>
<dbReference type="PaxDb" id="55529-EKX51939"/>
<evidence type="ECO:0000313" key="7">
    <source>
        <dbReference type="EnsemblProtists" id="EKX51939"/>
    </source>
</evidence>
<dbReference type="eggNOG" id="KOG4177">
    <property type="taxonomic scope" value="Eukaryota"/>
</dbReference>
<dbReference type="PROSITE" id="PS50088">
    <property type="entry name" value="ANK_REPEAT"/>
    <property type="match status" value="2"/>
</dbReference>
<name>L1JUF3_GUITC</name>
<keyword evidence="8" id="KW-1185">Reference proteome</keyword>
<reference evidence="7" key="3">
    <citation type="submission" date="2015-06" db="UniProtKB">
        <authorList>
            <consortium name="EnsemblProtists"/>
        </authorList>
    </citation>
    <scope>IDENTIFICATION</scope>
</reference>
<feature type="repeat" description="ANK" evidence="3">
    <location>
        <begin position="242"/>
        <end position="274"/>
    </location>
</feature>
<accession>L1JUF3</accession>
<keyword evidence="5" id="KW-0732">Signal</keyword>
<dbReference type="Proteomes" id="UP000011087">
    <property type="component" value="Unassembled WGS sequence"/>
</dbReference>